<comment type="similarity">
    <text evidence="2 5">Belongs to the RecX family.</text>
</comment>
<dbReference type="PANTHER" id="PTHR33602">
    <property type="entry name" value="REGULATORY PROTEIN RECX FAMILY PROTEIN"/>
    <property type="match status" value="1"/>
</dbReference>
<dbReference type="InterPro" id="IPR053925">
    <property type="entry name" value="RecX_HTH_3rd"/>
</dbReference>
<dbReference type="PANTHER" id="PTHR33602:SF1">
    <property type="entry name" value="REGULATORY PROTEIN RECX FAMILY PROTEIN"/>
    <property type="match status" value="1"/>
</dbReference>
<dbReference type="AlphaFoldDB" id="A0A1G9LNU0"/>
<evidence type="ECO:0000256" key="4">
    <source>
        <dbReference type="ARBA" id="ARBA00022490"/>
    </source>
</evidence>
<dbReference type="InterPro" id="IPR003783">
    <property type="entry name" value="Regulatory_RecX"/>
</dbReference>
<feature type="domain" description="RecX second three-helical" evidence="6">
    <location>
        <begin position="52"/>
        <end position="91"/>
    </location>
</feature>
<dbReference type="HAMAP" id="MF_01114">
    <property type="entry name" value="RecX"/>
    <property type="match status" value="1"/>
</dbReference>
<gene>
    <name evidence="5" type="primary">recX</name>
    <name evidence="9" type="ORF">SAMN04488692_106117</name>
</gene>
<dbReference type="InterPro" id="IPR053924">
    <property type="entry name" value="RecX_HTH_2nd"/>
</dbReference>
<evidence type="ECO:0000313" key="9">
    <source>
        <dbReference type="EMBL" id="SDL63205.1"/>
    </source>
</evidence>
<organism evidence="9 10">
    <name type="scientific">Halarsenatibacter silvermanii</name>
    <dbReference type="NCBI Taxonomy" id="321763"/>
    <lineage>
        <taxon>Bacteria</taxon>
        <taxon>Bacillati</taxon>
        <taxon>Bacillota</taxon>
        <taxon>Clostridia</taxon>
        <taxon>Halanaerobiales</taxon>
        <taxon>Halarsenatibacteraceae</taxon>
        <taxon>Halarsenatibacter</taxon>
    </lineage>
</organism>
<keyword evidence="10" id="KW-1185">Reference proteome</keyword>
<feature type="domain" description="RecX third three-helical" evidence="7">
    <location>
        <begin position="101"/>
        <end position="146"/>
    </location>
</feature>
<evidence type="ECO:0000259" key="8">
    <source>
        <dbReference type="Pfam" id="PF21982"/>
    </source>
</evidence>
<dbReference type="InterPro" id="IPR053926">
    <property type="entry name" value="RecX_HTH_1st"/>
</dbReference>
<dbReference type="OrthoDB" id="5421057at2"/>
<proteinExistence type="inferred from homology"/>
<evidence type="ECO:0000256" key="3">
    <source>
        <dbReference type="ARBA" id="ARBA00018111"/>
    </source>
</evidence>
<dbReference type="Proteomes" id="UP000199476">
    <property type="component" value="Unassembled WGS sequence"/>
</dbReference>
<evidence type="ECO:0000256" key="1">
    <source>
        <dbReference type="ARBA" id="ARBA00004496"/>
    </source>
</evidence>
<comment type="function">
    <text evidence="5">Modulates RecA activity.</text>
</comment>
<dbReference type="Pfam" id="PF02631">
    <property type="entry name" value="RecX_HTH2"/>
    <property type="match status" value="1"/>
</dbReference>
<dbReference type="STRING" id="321763.SAMN04488692_106117"/>
<accession>A0A1G9LNU0</accession>
<evidence type="ECO:0000256" key="5">
    <source>
        <dbReference type="HAMAP-Rule" id="MF_01114"/>
    </source>
</evidence>
<evidence type="ECO:0000259" key="7">
    <source>
        <dbReference type="Pfam" id="PF21981"/>
    </source>
</evidence>
<name>A0A1G9LNU0_9FIRM</name>
<dbReference type="GO" id="GO:0005737">
    <property type="term" value="C:cytoplasm"/>
    <property type="evidence" value="ECO:0007669"/>
    <property type="project" value="UniProtKB-SubCell"/>
</dbReference>
<evidence type="ECO:0000256" key="2">
    <source>
        <dbReference type="ARBA" id="ARBA00009695"/>
    </source>
</evidence>
<evidence type="ECO:0000313" key="10">
    <source>
        <dbReference type="Proteomes" id="UP000199476"/>
    </source>
</evidence>
<comment type="subcellular location">
    <subcellularLocation>
        <location evidence="1 5">Cytoplasm</location>
    </subcellularLocation>
</comment>
<dbReference type="Pfam" id="PF21982">
    <property type="entry name" value="RecX_HTH1"/>
    <property type="match status" value="1"/>
</dbReference>
<evidence type="ECO:0000259" key="6">
    <source>
        <dbReference type="Pfam" id="PF02631"/>
    </source>
</evidence>
<keyword evidence="4 5" id="KW-0963">Cytoplasm</keyword>
<dbReference type="GO" id="GO:0006282">
    <property type="term" value="P:regulation of DNA repair"/>
    <property type="evidence" value="ECO:0007669"/>
    <property type="project" value="UniProtKB-UniRule"/>
</dbReference>
<dbReference type="InterPro" id="IPR036388">
    <property type="entry name" value="WH-like_DNA-bd_sf"/>
</dbReference>
<feature type="domain" description="RecX first three-helical" evidence="8">
    <location>
        <begin position="7"/>
        <end position="45"/>
    </location>
</feature>
<dbReference type="Gene3D" id="1.10.10.10">
    <property type="entry name" value="Winged helix-like DNA-binding domain superfamily/Winged helix DNA-binding domain"/>
    <property type="match status" value="3"/>
</dbReference>
<dbReference type="EMBL" id="FNGO01000006">
    <property type="protein sequence ID" value="SDL63205.1"/>
    <property type="molecule type" value="Genomic_DNA"/>
</dbReference>
<dbReference type="RefSeq" id="WP_089759229.1">
    <property type="nucleotide sequence ID" value="NZ_FNGO01000006.1"/>
</dbReference>
<sequence length="155" mass="18540">MTKAEIKKKALDLLARREHSRQELREKLLRREFSISEIEEVLEELESENYLNDSRFAEEWIRSRKKNKPRGKNLIKAELLDKGVEREIVEARLADNVSRSEERKMARELAEKWLRKKSSQDYETREKKYKLTGYLSRKGFSRGITRDLVEELIAE</sequence>
<reference evidence="9 10" key="1">
    <citation type="submission" date="2016-10" db="EMBL/GenBank/DDBJ databases">
        <authorList>
            <person name="de Groot N.N."/>
        </authorList>
    </citation>
    <scope>NUCLEOTIDE SEQUENCE [LARGE SCALE GENOMIC DNA]</scope>
    <source>
        <strain evidence="9 10">SLAS-1</strain>
    </source>
</reference>
<protein>
    <recommendedName>
        <fullName evidence="3 5">Regulatory protein RecX</fullName>
    </recommendedName>
</protein>
<dbReference type="Pfam" id="PF21981">
    <property type="entry name" value="RecX_HTH3"/>
    <property type="match status" value="1"/>
</dbReference>